<name>A0ABY8H3K9_9MICC</name>
<dbReference type="Pfam" id="PF02657">
    <property type="entry name" value="SufE"/>
    <property type="match status" value="1"/>
</dbReference>
<proteinExistence type="inferred from homology"/>
<dbReference type="PANTHER" id="PTHR43597">
    <property type="entry name" value="SULFUR ACCEPTOR PROTEIN CSDE"/>
    <property type="match status" value="1"/>
</dbReference>
<feature type="domain" description="Fe-S metabolism associated" evidence="2">
    <location>
        <begin position="15"/>
        <end position="143"/>
    </location>
</feature>
<dbReference type="Proteomes" id="UP001219037">
    <property type="component" value="Chromosome"/>
</dbReference>
<dbReference type="Gene3D" id="3.90.1010.10">
    <property type="match status" value="1"/>
</dbReference>
<comment type="similarity">
    <text evidence="1">Belongs to the SufE family.</text>
</comment>
<gene>
    <name evidence="3" type="ORF">P8192_07290</name>
</gene>
<evidence type="ECO:0000259" key="2">
    <source>
        <dbReference type="Pfam" id="PF02657"/>
    </source>
</evidence>
<dbReference type="SUPFAM" id="SSF82649">
    <property type="entry name" value="SufE/NifU"/>
    <property type="match status" value="1"/>
</dbReference>
<accession>A0ABY8H3K9</accession>
<reference evidence="3 4" key="1">
    <citation type="submission" date="2023-04" db="EMBL/GenBank/DDBJ databases">
        <title>Funneling lignin-derived compounds into biodiesel using alkali-halophilic Citricoccus sp. P2.</title>
        <authorList>
            <person name="Luo C.-B."/>
        </authorList>
    </citation>
    <scope>NUCLEOTIDE SEQUENCE [LARGE SCALE GENOMIC DNA]</scope>
    <source>
        <strain evidence="3 4">P2</strain>
    </source>
</reference>
<keyword evidence="4" id="KW-1185">Reference proteome</keyword>
<dbReference type="RefSeq" id="WP_278155806.1">
    <property type="nucleotide sequence ID" value="NZ_CP121252.1"/>
</dbReference>
<evidence type="ECO:0000313" key="3">
    <source>
        <dbReference type="EMBL" id="WFP15242.1"/>
    </source>
</evidence>
<evidence type="ECO:0000313" key="4">
    <source>
        <dbReference type="Proteomes" id="UP001219037"/>
    </source>
</evidence>
<dbReference type="PANTHER" id="PTHR43597:SF5">
    <property type="entry name" value="SUFE-LIKE PROTEIN 2, CHLOROPLASTIC"/>
    <property type="match status" value="1"/>
</dbReference>
<dbReference type="EMBL" id="CP121252">
    <property type="protein sequence ID" value="WFP15242.1"/>
    <property type="molecule type" value="Genomic_DNA"/>
</dbReference>
<protein>
    <submittedName>
        <fullName evidence="3">SufE family protein</fullName>
    </submittedName>
</protein>
<dbReference type="InterPro" id="IPR003808">
    <property type="entry name" value="Fe-S_metab-assoc_dom"/>
</dbReference>
<sequence>MTDASIPAALANIFEDFQEVPEAERLELLFEFSEELPEVPSRYAGHEDQMEQVTECQTPLFLAVEFDESTNPDDPATTLIISAPAEAPTTRGFGSVIVQGLSGLPASQILGVPDDVPNRLGLNRALTPLRLRGMSALLGRIKRNITEHLAGA</sequence>
<organism evidence="3 4">
    <name type="scientific">Citricoccus muralis</name>
    <dbReference type="NCBI Taxonomy" id="169134"/>
    <lineage>
        <taxon>Bacteria</taxon>
        <taxon>Bacillati</taxon>
        <taxon>Actinomycetota</taxon>
        <taxon>Actinomycetes</taxon>
        <taxon>Micrococcales</taxon>
        <taxon>Micrococcaceae</taxon>
        <taxon>Citricoccus</taxon>
    </lineage>
</organism>
<evidence type="ECO:0000256" key="1">
    <source>
        <dbReference type="ARBA" id="ARBA00010282"/>
    </source>
</evidence>